<comment type="caution">
    <text evidence="1">The sequence shown here is derived from an EMBL/GenBank/DDBJ whole genome shotgun (WGS) entry which is preliminary data.</text>
</comment>
<dbReference type="Proteomes" id="UP000660680">
    <property type="component" value="Unassembled WGS sequence"/>
</dbReference>
<dbReference type="RefSeq" id="WP_189209397.1">
    <property type="nucleotide sequence ID" value="NZ_BMRB01000001.1"/>
</dbReference>
<sequence>MGLTPDPRLTDADFDLIASRARSAEASPALRALQCRIDRGDLTWRDITDGRTARDPDVRRAVESGFPRWDG</sequence>
<accession>A0A918L900</accession>
<gene>
    <name evidence="1" type="ORF">GCM10010171_13950</name>
</gene>
<evidence type="ECO:0000313" key="1">
    <source>
        <dbReference type="EMBL" id="GGS22329.1"/>
    </source>
</evidence>
<reference evidence="1" key="1">
    <citation type="journal article" date="2014" name="Int. J. Syst. Evol. Microbiol.">
        <title>Complete genome sequence of Corynebacterium casei LMG S-19264T (=DSM 44701T), isolated from a smear-ripened cheese.</title>
        <authorList>
            <consortium name="US DOE Joint Genome Institute (JGI-PGF)"/>
            <person name="Walter F."/>
            <person name="Albersmeier A."/>
            <person name="Kalinowski J."/>
            <person name="Ruckert C."/>
        </authorList>
    </citation>
    <scope>NUCLEOTIDE SEQUENCE</scope>
    <source>
        <strain evidence="1">JCM 3276</strain>
    </source>
</reference>
<proteinExistence type="predicted"/>
<evidence type="ECO:0000313" key="2">
    <source>
        <dbReference type="Proteomes" id="UP000660680"/>
    </source>
</evidence>
<protein>
    <submittedName>
        <fullName evidence="1">Uncharacterized protein</fullName>
    </submittedName>
</protein>
<reference evidence="1" key="2">
    <citation type="submission" date="2020-09" db="EMBL/GenBank/DDBJ databases">
        <authorList>
            <person name="Sun Q."/>
            <person name="Ohkuma M."/>
        </authorList>
    </citation>
    <scope>NUCLEOTIDE SEQUENCE</scope>
    <source>
        <strain evidence="1">JCM 3276</strain>
    </source>
</reference>
<name>A0A918L900_9PSEU</name>
<keyword evidence="2" id="KW-1185">Reference proteome</keyword>
<organism evidence="1 2">
    <name type="scientific">Actinokineospora fastidiosa</name>
    <dbReference type="NCBI Taxonomy" id="1816"/>
    <lineage>
        <taxon>Bacteria</taxon>
        <taxon>Bacillati</taxon>
        <taxon>Actinomycetota</taxon>
        <taxon>Actinomycetes</taxon>
        <taxon>Pseudonocardiales</taxon>
        <taxon>Pseudonocardiaceae</taxon>
        <taxon>Actinokineospora</taxon>
    </lineage>
</organism>
<dbReference type="AlphaFoldDB" id="A0A918L900"/>
<dbReference type="EMBL" id="BMRB01000001">
    <property type="protein sequence ID" value="GGS22329.1"/>
    <property type="molecule type" value="Genomic_DNA"/>
</dbReference>